<proteinExistence type="inferred from homology"/>
<dbReference type="RefSeq" id="WP_301246343.1">
    <property type="nucleotide sequence ID" value="NZ_JAROCD010000004.1"/>
</dbReference>
<keyword evidence="4" id="KW-1185">Reference proteome</keyword>
<dbReference type="Pfam" id="PF08327">
    <property type="entry name" value="AHSA1"/>
    <property type="match status" value="1"/>
</dbReference>
<dbReference type="CDD" id="cd08899">
    <property type="entry name" value="SRPBCC_CalC_Aha1-like_6"/>
    <property type="match status" value="1"/>
</dbReference>
<evidence type="ECO:0000313" key="3">
    <source>
        <dbReference type="EMBL" id="MDN4601469.1"/>
    </source>
</evidence>
<dbReference type="EMBL" id="JAROCD010000004">
    <property type="protein sequence ID" value="MDN4601469.1"/>
    <property type="molecule type" value="Genomic_DNA"/>
</dbReference>
<dbReference type="Gene3D" id="3.30.530.20">
    <property type="match status" value="1"/>
</dbReference>
<comment type="similarity">
    <text evidence="1">Belongs to the AHA1 family.</text>
</comment>
<organism evidence="3 4">
    <name type="scientific">Paenibacillus vandeheii</name>
    <dbReference type="NCBI Taxonomy" id="3035917"/>
    <lineage>
        <taxon>Bacteria</taxon>
        <taxon>Bacillati</taxon>
        <taxon>Bacillota</taxon>
        <taxon>Bacilli</taxon>
        <taxon>Bacillales</taxon>
        <taxon>Paenibacillaceae</taxon>
        <taxon>Paenibacillus</taxon>
    </lineage>
</organism>
<protein>
    <submittedName>
        <fullName evidence="3">SRPBCC family protein</fullName>
    </submittedName>
</protein>
<dbReference type="InterPro" id="IPR023393">
    <property type="entry name" value="START-like_dom_sf"/>
</dbReference>
<evidence type="ECO:0000313" key="4">
    <source>
        <dbReference type="Proteomes" id="UP001174205"/>
    </source>
</evidence>
<feature type="domain" description="Activator of Hsp90 ATPase homologue 1/2-like C-terminal" evidence="2">
    <location>
        <begin position="22"/>
        <end position="131"/>
    </location>
</feature>
<name>A0ABT8JB78_9BACL</name>
<evidence type="ECO:0000256" key="1">
    <source>
        <dbReference type="ARBA" id="ARBA00006817"/>
    </source>
</evidence>
<reference evidence="3" key="1">
    <citation type="submission" date="2023-03" db="EMBL/GenBank/DDBJ databases">
        <title>MT1 and MT2 Draft Genomes of Novel Species.</title>
        <authorList>
            <person name="Venkateswaran K."/>
        </authorList>
    </citation>
    <scope>NUCLEOTIDE SEQUENCE</scope>
    <source>
        <strain evidence="3">F6_3S_P_1C</strain>
    </source>
</reference>
<evidence type="ECO:0000259" key="2">
    <source>
        <dbReference type="Pfam" id="PF08327"/>
    </source>
</evidence>
<comment type="caution">
    <text evidence="3">The sequence shown here is derived from an EMBL/GenBank/DDBJ whole genome shotgun (WGS) entry which is preliminary data.</text>
</comment>
<gene>
    <name evidence="3" type="ORF">P5G61_09560</name>
</gene>
<dbReference type="Proteomes" id="UP001174205">
    <property type="component" value="Unassembled WGS sequence"/>
</dbReference>
<sequence length="160" mass="18958">MIADLKQTPTGTIARFERHWKHSVEEVWSYLTDNDKLAKWFTELQVEELREGGVIRFNMPDGTFLTLQILDFVPHSILEFTWAEDQVRFELQPESDGCRLLLIEKITKITSHTAKDLAGWHVCLDVIEALMDDRTLESREVEWKAWFEKYQKHVEEFQSM</sequence>
<dbReference type="InterPro" id="IPR013538">
    <property type="entry name" value="ASHA1/2-like_C"/>
</dbReference>
<accession>A0ABT8JB78</accession>
<dbReference type="SUPFAM" id="SSF55961">
    <property type="entry name" value="Bet v1-like"/>
    <property type="match status" value="1"/>
</dbReference>